<dbReference type="GeneID" id="14917408"/>
<feature type="signal peptide" evidence="5">
    <location>
        <begin position="1"/>
        <end position="17"/>
    </location>
</feature>
<comment type="similarity">
    <text evidence="1">Belongs to the glycosyl hydrolase 5 (cellulase A) family.</text>
</comment>
<name>L8GVC8_ACACF</name>
<evidence type="ECO:0000313" key="7">
    <source>
        <dbReference type="EMBL" id="ELR16548.1"/>
    </source>
</evidence>
<dbReference type="SUPFAM" id="SSF51445">
    <property type="entry name" value="(Trans)glycosidases"/>
    <property type="match status" value="2"/>
</dbReference>
<dbReference type="Pfam" id="PF00150">
    <property type="entry name" value="Cellulase"/>
    <property type="match status" value="2"/>
</dbReference>
<proteinExistence type="inferred from homology"/>
<keyword evidence="5" id="KW-0732">Signal</keyword>
<dbReference type="VEuPathDB" id="AmoebaDB:ACA1_087300"/>
<dbReference type="PANTHER" id="PTHR34142">
    <property type="entry name" value="ENDO-BETA-1,4-GLUCANASE A"/>
    <property type="match status" value="1"/>
</dbReference>
<dbReference type="PANTHER" id="PTHR34142:SF1">
    <property type="entry name" value="GLYCOSIDE HYDROLASE FAMILY 5 DOMAIN-CONTAINING PROTEIN"/>
    <property type="match status" value="1"/>
</dbReference>
<dbReference type="RefSeq" id="XP_004338561.1">
    <property type="nucleotide sequence ID" value="XM_004338513.1"/>
</dbReference>
<reference evidence="7 8" key="1">
    <citation type="journal article" date="2013" name="Genome Biol.">
        <title>Genome of Acanthamoeba castellanii highlights extensive lateral gene transfer and early evolution of tyrosine kinase signaling.</title>
        <authorList>
            <person name="Clarke M."/>
            <person name="Lohan A.J."/>
            <person name="Liu B."/>
            <person name="Lagkouvardos I."/>
            <person name="Roy S."/>
            <person name="Zafar N."/>
            <person name="Bertelli C."/>
            <person name="Schilde C."/>
            <person name="Kianianmomeni A."/>
            <person name="Burglin T.R."/>
            <person name="Frech C."/>
            <person name="Turcotte B."/>
            <person name="Kopec K.O."/>
            <person name="Synnott J.M."/>
            <person name="Choo C."/>
            <person name="Paponov I."/>
            <person name="Finkler A."/>
            <person name="Soon Heng Tan C."/>
            <person name="Hutchins A.P."/>
            <person name="Weinmeier T."/>
            <person name="Rattei T."/>
            <person name="Chu J.S."/>
            <person name="Gimenez G."/>
            <person name="Irimia M."/>
            <person name="Rigden D.J."/>
            <person name="Fitzpatrick D.A."/>
            <person name="Lorenzo-Morales J."/>
            <person name="Bateman A."/>
            <person name="Chiu C.H."/>
            <person name="Tang P."/>
            <person name="Hegemann P."/>
            <person name="Fromm H."/>
            <person name="Raoult D."/>
            <person name="Greub G."/>
            <person name="Miranda-Saavedra D."/>
            <person name="Chen N."/>
            <person name="Nash P."/>
            <person name="Ginger M.L."/>
            <person name="Horn M."/>
            <person name="Schaap P."/>
            <person name="Caler L."/>
            <person name="Loftus B."/>
        </authorList>
    </citation>
    <scope>NUCLEOTIDE SEQUENCE [LARGE SCALE GENOMIC DNA]</scope>
    <source>
        <strain evidence="7 8">Neff</strain>
    </source>
</reference>
<feature type="compositionally biased region" description="Low complexity" evidence="4">
    <location>
        <begin position="339"/>
        <end position="417"/>
    </location>
</feature>
<evidence type="ECO:0000256" key="2">
    <source>
        <dbReference type="ARBA" id="ARBA00022801"/>
    </source>
</evidence>
<gene>
    <name evidence="7" type="ORF">ACA1_087300</name>
</gene>
<dbReference type="OrthoDB" id="5823761at2759"/>
<dbReference type="InterPro" id="IPR017853">
    <property type="entry name" value="GH"/>
</dbReference>
<dbReference type="AlphaFoldDB" id="L8GVC8"/>
<dbReference type="EMBL" id="KB007985">
    <property type="protein sequence ID" value="ELR16548.1"/>
    <property type="molecule type" value="Genomic_DNA"/>
</dbReference>
<keyword evidence="8" id="KW-1185">Reference proteome</keyword>
<evidence type="ECO:0000256" key="5">
    <source>
        <dbReference type="SAM" id="SignalP"/>
    </source>
</evidence>
<organism evidence="7 8">
    <name type="scientific">Acanthamoeba castellanii (strain ATCC 30010 / Neff)</name>
    <dbReference type="NCBI Taxonomy" id="1257118"/>
    <lineage>
        <taxon>Eukaryota</taxon>
        <taxon>Amoebozoa</taxon>
        <taxon>Discosea</taxon>
        <taxon>Longamoebia</taxon>
        <taxon>Centramoebida</taxon>
        <taxon>Acanthamoebidae</taxon>
        <taxon>Acanthamoeba</taxon>
    </lineage>
</organism>
<feature type="domain" description="Glycoside hydrolase family 5" evidence="6">
    <location>
        <begin position="44"/>
        <end position="306"/>
    </location>
</feature>
<evidence type="ECO:0000256" key="1">
    <source>
        <dbReference type="ARBA" id="ARBA00005641"/>
    </source>
</evidence>
<keyword evidence="3" id="KW-0326">Glycosidase</keyword>
<dbReference type="Proteomes" id="UP000011083">
    <property type="component" value="Unassembled WGS sequence"/>
</dbReference>
<protein>
    <submittedName>
        <fullName evidence="7">Cellulase, putative</fullName>
    </submittedName>
</protein>
<feature type="region of interest" description="Disordered" evidence="4">
    <location>
        <begin position="338"/>
        <end position="417"/>
    </location>
</feature>
<dbReference type="Gene3D" id="3.20.20.80">
    <property type="entry name" value="Glycosidases"/>
    <property type="match status" value="2"/>
</dbReference>
<evidence type="ECO:0000259" key="6">
    <source>
        <dbReference type="Pfam" id="PF00150"/>
    </source>
</evidence>
<evidence type="ECO:0000313" key="8">
    <source>
        <dbReference type="Proteomes" id="UP000011083"/>
    </source>
</evidence>
<dbReference type="GO" id="GO:0004553">
    <property type="term" value="F:hydrolase activity, hydrolyzing O-glycosyl compounds"/>
    <property type="evidence" value="ECO:0007669"/>
    <property type="project" value="InterPro"/>
</dbReference>
<evidence type="ECO:0000256" key="3">
    <source>
        <dbReference type="ARBA" id="ARBA00023295"/>
    </source>
</evidence>
<feature type="chain" id="PRO_5005688252" evidence="5">
    <location>
        <begin position="18"/>
        <end position="727"/>
    </location>
</feature>
<sequence>MKLILCLLTLSLIGVMGQQYFGVNEPALGFSADKIPGQLWFDFPLIPNESIDYFAAKGMNTIRVGLIWERAQPTLFGALDSTYIQYLTDSVNYVTNTKGMYCLLDLHNYHRYRDQVIGSTAVPYTALTDVWQRLATLYKDNPRMIWGTMNEPYGITYLAAKLGANAAIKGIRDAGATQLITISGNDYSSVSGWVGTNSVWMGPSNITDPLNNWMYEMHQYFDNQGGSTVCVPTWDVEGNFAATTTWARNNGVLLFLTHVCFSSRSKIFLGEFGLNDSDQCIALLNRIMTFLKANKDVWNGWTWWSAGPWWPEDYVNLIEPMTDGTDRNRIMGILQGYFPAATTPSPTSTRTPTPSTSRSPSRTPTPSTTRSPSRTPTPSTTRSPSRTPTPSTSRVPSSATPSVSRAASPSASRAPVVTGRPQYFGVNEAALGLTPDVLPGQAWVNYPLISEASLDYFASKRMNTIRVPITWERLQPTLNGALDTTYLGYLTSSVNYITNTKGMYCVIDIHNYHRYRGQLLGSAAVPYNTITNLWYRLAGLFKTNPRVIFGTMNQPYGVSYLDALLGANAAIAGVRGAGATQPVTISGSDYSAVSSWVGTNSLWLGPGNITDPLNNFMYEMHQFFDGQGGTTVCQPDINVDALFGGVTQWARSLGVKVFLGSFGINDSDQCLPLLNRLMTYINANKDVWNGWTWWAAGPWWGNYIYLLEPNSDGTDPNRLMANLQNYF</sequence>
<dbReference type="KEGG" id="acan:ACA1_087300"/>
<dbReference type="InterPro" id="IPR001547">
    <property type="entry name" value="Glyco_hydro_5"/>
</dbReference>
<evidence type="ECO:0000256" key="4">
    <source>
        <dbReference type="SAM" id="MobiDB-lite"/>
    </source>
</evidence>
<keyword evidence="2" id="KW-0378">Hydrolase</keyword>
<feature type="domain" description="Glycoside hydrolase family 5" evidence="6">
    <location>
        <begin position="443"/>
        <end position="696"/>
    </location>
</feature>
<dbReference type="STRING" id="1257118.L8GVC8"/>
<dbReference type="GO" id="GO:0009251">
    <property type="term" value="P:glucan catabolic process"/>
    <property type="evidence" value="ECO:0007669"/>
    <property type="project" value="TreeGrafter"/>
</dbReference>
<accession>L8GVC8</accession>